<dbReference type="AlphaFoldDB" id="A0A1H3FPM1"/>
<dbReference type="STRING" id="61595.SAMN05421644_1201"/>
<evidence type="ECO:0000313" key="2">
    <source>
        <dbReference type="EMBL" id="SDX92328.1"/>
    </source>
</evidence>
<reference evidence="3" key="1">
    <citation type="submission" date="2016-10" db="EMBL/GenBank/DDBJ databases">
        <authorList>
            <person name="Varghese N."/>
            <person name="Submissions S."/>
        </authorList>
    </citation>
    <scope>NUCLEOTIDE SEQUENCE [LARGE SCALE GENOMIC DNA]</scope>
    <source>
        <strain evidence="3">DSM 173</strain>
    </source>
</reference>
<protein>
    <recommendedName>
        <fullName evidence="1">DUF2760 domain-containing protein</fullName>
    </recommendedName>
</protein>
<feature type="domain" description="DUF2760" evidence="1">
    <location>
        <begin position="60"/>
        <end position="182"/>
    </location>
</feature>
<proteinExistence type="predicted"/>
<gene>
    <name evidence="2" type="ORF">SAMN05421644_1201</name>
</gene>
<accession>A0A1H3FPM1</accession>
<dbReference type="InterPro" id="IPR021212">
    <property type="entry name" value="DUF2760"/>
</dbReference>
<dbReference type="EMBL" id="FNOW01000020">
    <property type="protein sequence ID" value="SDX92328.1"/>
    <property type="molecule type" value="Genomic_DNA"/>
</dbReference>
<dbReference type="Pfam" id="PF10816">
    <property type="entry name" value="DUF2760"/>
    <property type="match status" value="1"/>
</dbReference>
<evidence type="ECO:0000259" key="1">
    <source>
        <dbReference type="Pfam" id="PF10816"/>
    </source>
</evidence>
<keyword evidence="3" id="KW-1185">Reference proteome</keyword>
<evidence type="ECO:0000313" key="3">
    <source>
        <dbReference type="Proteomes" id="UP000198672"/>
    </source>
</evidence>
<dbReference type="OrthoDB" id="21395at2"/>
<name>A0A1H3FPM1_ALLWA</name>
<organism evidence="2 3">
    <name type="scientific">Allochromatium warmingii</name>
    <name type="common">Chromatium warmingii</name>
    <dbReference type="NCBI Taxonomy" id="61595"/>
    <lineage>
        <taxon>Bacteria</taxon>
        <taxon>Pseudomonadati</taxon>
        <taxon>Pseudomonadota</taxon>
        <taxon>Gammaproteobacteria</taxon>
        <taxon>Chromatiales</taxon>
        <taxon>Chromatiaceae</taxon>
        <taxon>Allochromatium</taxon>
    </lineage>
</organism>
<dbReference type="RefSeq" id="WP_091333579.1">
    <property type="nucleotide sequence ID" value="NZ_FNOW01000020.1"/>
</dbReference>
<sequence>MSSSTPSLLRRIAIAVRSLRRTLKDPEFAHAVASLATTTPLHPAARPTAAASVPLGETAPDAALLLLALLQKDGRLVDFLQEDIQAYSDAEIGRGARVVHQGCRQVLRDYFTLEPVRAEPEGSRITLEPGFDAAAIRPTGQVVGEPPFSGTLAHRGWRVTDIRLPKLTSGHDPRIIAAAEVEL</sequence>
<dbReference type="Proteomes" id="UP000198672">
    <property type="component" value="Unassembled WGS sequence"/>
</dbReference>